<evidence type="ECO:0000313" key="2">
    <source>
        <dbReference type="Proteomes" id="UP000241769"/>
    </source>
</evidence>
<comment type="caution">
    <text evidence="1">The sequence shown here is derived from an EMBL/GenBank/DDBJ whole genome shotgun (WGS) entry which is preliminary data.</text>
</comment>
<keyword evidence="1" id="KW-0131">Cell cycle</keyword>
<gene>
    <name evidence="1" type="ORF">PROFUN_02183</name>
</gene>
<keyword evidence="1" id="KW-0132">Cell division</keyword>
<dbReference type="AlphaFoldDB" id="A0A2P6NZF8"/>
<organism evidence="1 2">
    <name type="scientific">Planoprotostelium fungivorum</name>
    <dbReference type="NCBI Taxonomy" id="1890364"/>
    <lineage>
        <taxon>Eukaryota</taxon>
        <taxon>Amoebozoa</taxon>
        <taxon>Evosea</taxon>
        <taxon>Variosea</taxon>
        <taxon>Cavosteliida</taxon>
        <taxon>Cavosteliaceae</taxon>
        <taxon>Planoprotostelium</taxon>
    </lineage>
</organism>
<reference evidence="1 2" key="1">
    <citation type="journal article" date="2018" name="Genome Biol. Evol.">
        <title>Multiple Roots of Fruiting Body Formation in Amoebozoa.</title>
        <authorList>
            <person name="Hillmann F."/>
            <person name="Forbes G."/>
            <person name="Novohradska S."/>
            <person name="Ferling I."/>
            <person name="Riege K."/>
            <person name="Groth M."/>
            <person name="Westermann M."/>
            <person name="Marz M."/>
            <person name="Spaller T."/>
            <person name="Winckler T."/>
            <person name="Schaap P."/>
            <person name="Glockner G."/>
        </authorList>
    </citation>
    <scope>NUCLEOTIDE SEQUENCE [LARGE SCALE GENOMIC DNA]</scope>
    <source>
        <strain evidence="1 2">Jena</strain>
    </source>
</reference>
<dbReference type="InParanoid" id="A0A2P6NZF8"/>
<dbReference type="GO" id="GO:0051301">
    <property type="term" value="P:cell division"/>
    <property type="evidence" value="ECO:0007669"/>
    <property type="project" value="UniProtKB-KW"/>
</dbReference>
<evidence type="ECO:0000313" key="1">
    <source>
        <dbReference type="EMBL" id="PRP89309.1"/>
    </source>
</evidence>
<dbReference type="OrthoDB" id="2118965at2759"/>
<dbReference type="Proteomes" id="UP000241769">
    <property type="component" value="Unassembled WGS sequence"/>
</dbReference>
<protein>
    <submittedName>
        <fullName evidence="1">Cell division protein</fullName>
    </submittedName>
</protein>
<name>A0A2P6NZF8_9EUKA</name>
<keyword evidence="2" id="KW-1185">Reference proteome</keyword>
<dbReference type="EMBL" id="MDYQ01000004">
    <property type="protein sequence ID" value="PRP89309.1"/>
    <property type="molecule type" value="Genomic_DNA"/>
</dbReference>
<proteinExistence type="predicted"/>
<sequence>MNTQNLNNTTNMPVKSEVIVKDTVVREHIHPVEKEEIQPVIHREREQLEVKQVTQKLHETTIEPTLIEKGQLPAEYREAVIEKAAPLPENVILPSRDVDATLRTQVVHQPIVNEIVKKTVIEEIQPVLEKDIIAPTIIQETQPIYEKIIEAPIVTREVREVQELGTRSASHTAPIVEEKIVIVETETPIVAPSAPLVDVLPAVKEVPIQPIGQQVPLQAAPPVVLLTARGLKKI</sequence>
<accession>A0A2P6NZF8</accession>